<organism evidence="1 2">
    <name type="scientific">Lentzea flava</name>
    <dbReference type="NCBI Taxonomy" id="103732"/>
    <lineage>
        <taxon>Bacteria</taxon>
        <taxon>Bacillati</taxon>
        <taxon>Actinomycetota</taxon>
        <taxon>Actinomycetes</taxon>
        <taxon>Pseudonocardiales</taxon>
        <taxon>Pseudonocardiaceae</taxon>
        <taxon>Lentzea</taxon>
    </lineage>
</organism>
<evidence type="ECO:0000313" key="2">
    <source>
        <dbReference type="Proteomes" id="UP000649573"/>
    </source>
</evidence>
<reference evidence="2" key="1">
    <citation type="journal article" date="2019" name="Int. J. Syst. Evol. Microbiol.">
        <title>The Global Catalogue of Microorganisms (GCM) 10K type strain sequencing project: providing services to taxonomists for standard genome sequencing and annotation.</title>
        <authorList>
            <consortium name="The Broad Institute Genomics Platform"/>
            <consortium name="The Broad Institute Genome Sequencing Center for Infectious Disease"/>
            <person name="Wu L."/>
            <person name="Ma J."/>
        </authorList>
    </citation>
    <scope>NUCLEOTIDE SEQUENCE [LARGE SCALE GENOMIC DNA]</scope>
    <source>
        <strain evidence="2">JCM 3296</strain>
    </source>
</reference>
<gene>
    <name evidence="1" type="ORF">GCM10010178_90530</name>
</gene>
<name>A0ABQ2VGW5_9PSEU</name>
<evidence type="ECO:0000313" key="1">
    <source>
        <dbReference type="EMBL" id="GGU86396.1"/>
    </source>
</evidence>
<accession>A0ABQ2VGW5</accession>
<keyword evidence="2" id="KW-1185">Reference proteome</keyword>
<protein>
    <submittedName>
        <fullName evidence="1">Uncharacterized protein</fullName>
    </submittedName>
</protein>
<sequence>MGFSRLYGLSRTATKRSAWTDDESELTNVTNELTIALMRNKLVAVSTEITTEPQFKKWMQRELAPFKFFPRDVITNSFRGDAKRQCRVA</sequence>
<comment type="caution">
    <text evidence="1">The sequence shown here is derived from an EMBL/GenBank/DDBJ whole genome shotgun (WGS) entry which is preliminary data.</text>
</comment>
<dbReference type="RefSeq" id="WP_253730516.1">
    <property type="nucleotide sequence ID" value="NZ_JAMTCL010000098.1"/>
</dbReference>
<proteinExistence type="predicted"/>
<dbReference type="Proteomes" id="UP000649573">
    <property type="component" value="Unassembled WGS sequence"/>
</dbReference>
<dbReference type="EMBL" id="BMRE01000102">
    <property type="protein sequence ID" value="GGU86396.1"/>
    <property type="molecule type" value="Genomic_DNA"/>
</dbReference>